<protein>
    <submittedName>
        <fullName evidence="3">HAD family hydrolase</fullName>
        <ecNumber evidence="3">3.1.3.-</ecNumber>
    </submittedName>
</protein>
<comment type="caution">
    <text evidence="3">The sequence shown here is derived from an EMBL/GenBank/DDBJ whole genome shotgun (WGS) entry which is preliminary data.</text>
</comment>
<dbReference type="RefSeq" id="WP_256530800.1">
    <property type="nucleotide sequence ID" value="NZ_CP101824.1"/>
</dbReference>
<dbReference type="InterPro" id="IPR051400">
    <property type="entry name" value="HAD-like_hydrolase"/>
</dbReference>
<evidence type="ECO:0000256" key="2">
    <source>
        <dbReference type="ARBA" id="ARBA00022842"/>
    </source>
</evidence>
<keyword evidence="1 3" id="KW-0378">Hydrolase</keyword>
<evidence type="ECO:0000256" key="1">
    <source>
        <dbReference type="ARBA" id="ARBA00022801"/>
    </source>
</evidence>
<keyword evidence="2" id="KW-0460">Magnesium</keyword>
<dbReference type="Gene3D" id="3.40.50.1000">
    <property type="entry name" value="HAD superfamily/HAD-like"/>
    <property type="match status" value="1"/>
</dbReference>
<dbReference type="SUPFAM" id="SSF56784">
    <property type="entry name" value="HAD-like"/>
    <property type="match status" value="1"/>
</dbReference>
<dbReference type="EC" id="3.1.3.-" evidence="3"/>
<dbReference type="SFLD" id="SFLDS00003">
    <property type="entry name" value="Haloacid_Dehalogenase"/>
    <property type="match status" value="1"/>
</dbReference>
<dbReference type="Gene3D" id="1.10.150.520">
    <property type="match status" value="1"/>
</dbReference>
<gene>
    <name evidence="3" type="ORF">ACFOUR_06980</name>
</gene>
<accession>A0ABD5NMT5</accession>
<reference evidence="3 4" key="1">
    <citation type="journal article" date="2019" name="Int. J. Syst. Evol. Microbiol.">
        <title>The Global Catalogue of Microorganisms (GCM) 10K type strain sequencing project: providing services to taxonomists for standard genome sequencing and annotation.</title>
        <authorList>
            <consortium name="The Broad Institute Genomics Platform"/>
            <consortium name="The Broad Institute Genome Sequencing Center for Infectious Disease"/>
            <person name="Wu L."/>
            <person name="Ma J."/>
        </authorList>
    </citation>
    <scope>NUCLEOTIDE SEQUENCE [LARGE SCALE GENOMIC DNA]</scope>
    <source>
        <strain evidence="3 4">IBRC-M 10256</strain>
    </source>
</reference>
<evidence type="ECO:0000313" key="3">
    <source>
        <dbReference type="EMBL" id="MFC3958115.1"/>
    </source>
</evidence>
<sequence length="224" mass="24986">MRRAIGFDLDGTLFDDRQYVRQGFDAAASYLARETGRDLRDAFADAYFERGITDRTFDVVCREQGLDPAYVPALIEAYHGSTAPLDPAPGAESVLQSLGRICRIGVLTGGRRGRSKLERLGLDTFVDAVVVTPDRDLSKRQREAFSVFYDELGVEPHESIFVGDRPELDLRWPAELGALTVWIRGTDRSRPVNSPTHEPTAVVDELRRLPEVLESIGAIPRARE</sequence>
<dbReference type="Pfam" id="PF00702">
    <property type="entry name" value="Hydrolase"/>
    <property type="match status" value="1"/>
</dbReference>
<dbReference type="GeneID" id="73903499"/>
<dbReference type="SFLD" id="SFLDG01129">
    <property type="entry name" value="C1.5:_HAD__Beta-PGM__Phosphata"/>
    <property type="match status" value="1"/>
</dbReference>
<dbReference type="InterPro" id="IPR023214">
    <property type="entry name" value="HAD_sf"/>
</dbReference>
<dbReference type="Proteomes" id="UP001595846">
    <property type="component" value="Unassembled WGS sequence"/>
</dbReference>
<dbReference type="InterPro" id="IPR036412">
    <property type="entry name" value="HAD-like_sf"/>
</dbReference>
<name>A0ABD5NMT5_9EURY</name>
<evidence type="ECO:0000313" key="4">
    <source>
        <dbReference type="Proteomes" id="UP001595846"/>
    </source>
</evidence>
<organism evidence="3 4">
    <name type="scientific">Halovivax cerinus</name>
    <dbReference type="NCBI Taxonomy" id="1487865"/>
    <lineage>
        <taxon>Archaea</taxon>
        <taxon>Methanobacteriati</taxon>
        <taxon>Methanobacteriota</taxon>
        <taxon>Stenosarchaea group</taxon>
        <taxon>Halobacteria</taxon>
        <taxon>Halobacteriales</taxon>
        <taxon>Natrialbaceae</taxon>
        <taxon>Halovivax</taxon>
    </lineage>
</organism>
<dbReference type="AlphaFoldDB" id="A0ABD5NMT5"/>
<dbReference type="EMBL" id="JBHSAQ010000002">
    <property type="protein sequence ID" value="MFC3958115.1"/>
    <property type="molecule type" value="Genomic_DNA"/>
</dbReference>
<dbReference type="PANTHER" id="PTHR46470">
    <property type="entry name" value="N-ACYLNEURAMINATE-9-PHOSPHATASE"/>
    <property type="match status" value="1"/>
</dbReference>
<keyword evidence="4" id="KW-1185">Reference proteome</keyword>
<dbReference type="GO" id="GO:0016787">
    <property type="term" value="F:hydrolase activity"/>
    <property type="evidence" value="ECO:0007669"/>
    <property type="project" value="UniProtKB-KW"/>
</dbReference>
<proteinExistence type="predicted"/>